<dbReference type="EMBL" id="JBHTKX010000001">
    <property type="protein sequence ID" value="MFD1128042.1"/>
    <property type="molecule type" value="Genomic_DNA"/>
</dbReference>
<evidence type="ECO:0000259" key="3">
    <source>
        <dbReference type="Pfam" id="PF02275"/>
    </source>
</evidence>
<proteinExistence type="inferred from homology"/>
<evidence type="ECO:0000313" key="4">
    <source>
        <dbReference type="EMBL" id="MFD1128042.1"/>
    </source>
</evidence>
<evidence type="ECO:0000256" key="2">
    <source>
        <dbReference type="ARBA" id="ARBA00022801"/>
    </source>
</evidence>
<evidence type="ECO:0000256" key="1">
    <source>
        <dbReference type="ARBA" id="ARBA00006625"/>
    </source>
</evidence>
<dbReference type="RefSeq" id="WP_251583931.1">
    <property type="nucleotide sequence ID" value="NZ_JBHTKX010000001.1"/>
</dbReference>
<gene>
    <name evidence="4" type="ORF">ACFQ3J_07645</name>
</gene>
<organism evidence="4 5">
    <name type="scientific">Paenibacillus provencensis</name>
    <dbReference type="NCBI Taxonomy" id="441151"/>
    <lineage>
        <taxon>Bacteria</taxon>
        <taxon>Bacillati</taxon>
        <taxon>Bacillota</taxon>
        <taxon>Bacilli</taxon>
        <taxon>Bacillales</taxon>
        <taxon>Paenibacillaceae</taxon>
        <taxon>Paenibacillus</taxon>
    </lineage>
</organism>
<name>A0ABW3PVD7_9BACL</name>
<keyword evidence="5" id="KW-1185">Reference proteome</keyword>
<dbReference type="PANTHER" id="PTHR35527">
    <property type="entry name" value="CHOLOYLGLYCINE HYDROLASE"/>
    <property type="match status" value="1"/>
</dbReference>
<dbReference type="InterPro" id="IPR029132">
    <property type="entry name" value="CBAH/NAAA_C"/>
</dbReference>
<comment type="similarity">
    <text evidence="1">Belongs to the peptidase C59 family.</text>
</comment>
<dbReference type="Pfam" id="PF02275">
    <property type="entry name" value="CBAH"/>
    <property type="match status" value="1"/>
</dbReference>
<accession>A0ABW3PVD7</accession>
<evidence type="ECO:0000313" key="5">
    <source>
        <dbReference type="Proteomes" id="UP001597169"/>
    </source>
</evidence>
<dbReference type="Gene3D" id="3.60.60.10">
    <property type="entry name" value="Penicillin V Acylase, Chain A"/>
    <property type="match status" value="1"/>
</dbReference>
<dbReference type="InterPro" id="IPR029055">
    <property type="entry name" value="Ntn_hydrolases_N"/>
</dbReference>
<sequence length="327" mass="37484">MSTALFLNQDGVNLLGKNQDVPYDGAYMFSNKRDRYKTALIMPPDRPMKWISKYNSVTLSQVGKEMPNGGMNEVGLVVEQTTLWQSSYPNKDGNPVIGELQWIQLMLDTCATVEEVKETAESLRIVNPFSRLHYMICDRTGACAIFEYLNGELAIYSGTTLPVQVMVNTPYLETRKRLNESNKEWSVVLSDYDLDSIKRFDRVIEYLDNAVAEVDCLYDILRSIQRADTAFSIIYDINALEIYFSSNRFPYRKKLCFQDIDFVRDSEIAVNIQQDKEVCFDLYSADLNQKLVEAFFRNPNLTAAFGSTISDEMITFMANFPDSLRSQ</sequence>
<keyword evidence="2 4" id="KW-0378">Hydrolase</keyword>
<dbReference type="PANTHER" id="PTHR35527:SF2">
    <property type="entry name" value="HYDROLASE"/>
    <property type="match status" value="1"/>
</dbReference>
<feature type="domain" description="Choloylglycine hydrolase/NAAA C-terminal" evidence="3">
    <location>
        <begin position="53"/>
        <end position="172"/>
    </location>
</feature>
<comment type="caution">
    <text evidence="4">The sequence shown here is derived from an EMBL/GenBank/DDBJ whole genome shotgun (WGS) entry which is preliminary data.</text>
</comment>
<dbReference type="GO" id="GO:0016787">
    <property type="term" value="F:hydrolase activity"/>
    <property type="evidence" value="ECO:0007669"/>
    <property type="project" value="UniProtKB-KW"/>
</dbReference>
<reference evidence="5" key="1">
    <citation type="journal article" date="2019" name="Int. J. Syst. Evol. Microbiol.">
        <title>The Global Catalogue of Microorganisms (GCM) 10K type strain sequencing project: providing services to taxonomists for standard genome sequencing and annotation.</title>
        <authorList>
            <consortium name="The Broad Institute Genomics Platform"/>
            <consortium name="The Broad Institute Genome Sequencing Center for Infectious Disease"/>
            <person name="Wu L."/>
            <person name="Ma J."/>
        </authorList>
    </citation>
    <scope>NUCLEOTIDE SEQUENCE [LARGE SCALE GENOMIC DNA]</scope>
    <source>
        <strain evidence="5">CCUG 53519</strain>
    </source>
</reference>
<dbReference type="InterPro" id="IPR052193">
    <property type="entry name" value="Peptidase_C59"/>
</dbReference>
<dbReference type="Proteomes" id="UP001597169">
    <property type="component" value="Unassembled WGS sequence"/>
</dbReference>
<protein>
    <submittedName>
        <fullName evidence="4">Linear amide C-N hydrolase</fullName>
    </submittedName>
</protein>
<dbReference type="SUPFAM" id="SSF56235">
    <property type="entry name" value="N-terminal nucleophile aminohydrolases (Ntn hydrolases)"/>
    <property type="match status" value="1"/>
</dbReference>